<keyword evidence="2" id="KW-1185">Reference proteome</keyword>
<sequence>MVNRPNAIGHEEDTFLPPERDTLKQSMALMRHLLMDAQLAVSLIKEKVIQQKAIALHGRMRANCAERLLAQKPVVFGERSTWTL</sequence>
<evidence type="ECO:0000313" key="1">
    <source>
        <dbReference type="EMBL" id="KAI7794915.1"/>
    </source>
</evidence>
<proteinExistence type="predicted"/>
<protein>
    <submittedName>
        <fullName evidence="1">Uncharacterized protein</fullName>
    </submittedName>
</protein>
<organism evidence="1 2">
    <name type="scientific">Triplophysa rosa</name>
    <name type="common">Cave loach</name>
    <dbReference type="NCBI Taxonomy" id="992332"/>
    <lineage>
        <taxon>Eukaryota</taxon>
        <taxon>Metazoa</taxon>
        <taxon>Chordata</taxon>
        <taxon>Craniata</taxon>
        <taxon>Vertebrata</taxon>
        <taxon>Euteleostomi</taxon>
        <taxon>Actinopterygii</taxon>
        <taxon>Neopterygii</taxon>
        <taxon>Teleostei</taxon>
        <taxon>Ostariophysi</taxon>
        <taxon>Cypriniformes</taxon>
        <taxon>Nemacheilidae</taxon>
        <taxon>Triplophysa</taxon>
    </lineage>
</organism>
<dbReference type="EMBL" id="JAFHDT010000020">
    <property type="protein sequence ID" value="KAI7794915.1"/>
    <property type="molecule type" value="Genomic_DNA"/>
</dbReference>
<accession>A0A9W7TCY7</accession>
<dbReference type="AlphaFoldDB" id="A0A9W7TCY7"/>
<reference evidence="1" key="1">
    <citation type="submission" date="2021-02" db="EMBL/GenBank/DDBJ databases">
        <title>Comparative genomics reveals that relaxation of natural selection precedes convergent phenotypic evolution of cavefish.</title>
        <authorList>
            <person name="Peng Z."/>
        </authorList>
    </citation>
    <scope>NUCLEOTIDE SEQUENCE</scope>
    <source>
        <tissue evidence="1">Muscle</tissue>
    </source>
</reference>
<dbReference type="Proteomes" id="UP001059041">
    <property type="component" value="Linkage Group LG20"/>
</dbReference>
<name>A0A9W7TCY7_TRIRA</name>
<gene>
    <name evidence="1" type="ORF">IRJ41_004249</name>
</gene>
<comment type="caution">
    <text evidence="1">The sequence shown here is derived from an EMBL/GenBank/DDBJ whole genome shotgun (WGS) entry which is preliminary data.</text>
</comment>
<evidence type="ECO:0000313" key="2">
    <source>
        <dbReference type="Proteomes" id="UP001059041"/>
    </source>
</evidence>